<dbReference type="InterPro" id="IPR023415">
    <property type="entry name" value="LDLR_class-A_CS"/>
</dbReference>
<evidence type="ECO:0000256" key="2">
    <source>
        <dbReference type="PROSITE-ProRule" id="PRU00059"/>
    </source>
</evidence>
<dbReference type="KEGG" id="goe:100901406"/>
<protein>
    <submittedName>
        <fullName evidence="9">Uncharacterized protein LOC100901406</fullName>
    </submittedName>
</protein>
<dbReference type="CDD" id="cd00112">
    <property type="entry name" value="LDLa"/>
    <property type="match status" value="1"/>
</dbReference>
<gene>
    <name evidence="9" type="primary">LOC100901406</name>
</gene>
<evidence type="ECO:0000256" key="4">
    <source>
        <dbReference type="SAM" id="MobiDB-lite"/>
    </source>
</evidence>
<dbReference type="SMART" id="SM00192">
    <property type="entry name" value="LDLa"/>
    <property type="match status" value="1"/>
</dbReference>
<dbReference type="Pfam" id="PF00057">
    <property type="entry name" value="Ldl_recept_a"/>
    <property type="match status" value="1"/>
</dbReference>
<sequence length="328" mass="36269">MGLWRRLRAVLDPKLLILILCCLPQESTADRNRYFHISTLCVGERTYPQYKVIHGAVLSSESENDLDCVITFQTDSILQKFMLRFEKLALDCNDHLVIFDGAHAIGKSKVDLSCRSTRADVGTIFTQSNYVTLKYTTDSYSQQKNGFKLVITAYKDMNNPKHEQLPCQQFTCGGPQRYCISQDLKCDGVNHCGDDSDEDERAQCEDDKGNHQIMGIGVPVFLTLLLIAFTFCLLCIAAIVCCVCRRGPQDYTPSQVAMQNGRPLIGAPMPPGLQNTTITPFGTFPGKAPGDDLLGLQPGSHSTFPLRAPLNPNGKPVNQSASGENWLV</sequence>
<accession>A0AAJ6QUP7</accession>
<dbReference type="InterPro" id="IPR035914">
    <property type="entry name" value="Sperma_CUB_dom_sf"/>
</dbReference>
<keyword evidence="1 3" id="KW-1015">Disulfide bond</keyword>
<dbReference type="PROSITE" id="PS50068">
    <property type="entry name" value="LDLRA_2"/>
    <property type="match status" value="1"/>
</dbReference>
<keyword evidence="6" id="KW-0732">Signal</keyword>
<dbReference type="PROSITE" id="PS01209">
    <property type="entry name" value="LDLRA_1"/>
    <property type="match status" value="1"/>
</dbReference>
<dbReference type="SUPFAM" id="SSF57424">
    <property type="entry name" value="LDL receptor-like module"/>
    <property type="match status" value="1"/>
</dbReference>
<dbReference type="InterPro" id="IPR002172">
    <property type="entry name" value="LDrepeatLR_classA_rpt"/>
</dbReference>
<dbReference type="SUPFAM" id="SSF49854">
    <property type="entry name" value="Spermadhesin, CUB domain"/>
    <property type="match status" value="1"/>
</dbReference>
<keyword evidence="5" id="KW-1133">Transmembrane helix</keyword>
<keyword evidence="5" id="KW-0812">Transmembrane</keyword>
<dbReference type="PANTHER" id="PTHR24652">
    <property type="entry name" value="LOW-DENSITY LIPOPROTEIN RECEPTOR CLASS A DOMAIN-CONTAINING PROTEIN 2"/>
    <property type="match status" value="1"/>
</dbReference>
<dbReference type="InterPro" id="IPR000859">
    <property type="entry name" value="CUB_dom"/>
</dbReference>
<name>A0AAJ6QUP7_9ACAR</name>
<dbReference type="PANTHER" id="PTHR24652:SF69">
    <property type="entry name" value="CUB DOMAIN-CONTAINING PROTEIN"/>
    <property type="match status" value="1"/>
</dbReference>
<dbReference type="Gene3D" id="2.60.120.290">
    <property type="entry name" value="Spermadhesin, CUB domain"/>
    <property type="match status" value="1"/>
</dbReference>
<dbReference type="RefSeq" id="XP_003744514.1">
    <property type="nucleotide sequence ID" value="XM_003744466.1"/>
</dbReference>
<evidence type="ECO:0000313" key="9">
    <source>
        <dbReference type="RefSeq" id="XP_003744514.1"/>
    </source>
</evidence>
<evidence type="ECO:0000259" key="7">
    <source>
        <dbReference type="PROSITE" id="PS01180"/>
    </source>
</evidence>
<dbReference type="Pfam" id="PF00431">
    <property type="entry name" value="CUB"/>
    <property type="match status" value="1"/>
</dbReference>
<comment type="caution">
    <text evidence="3">Lacks conserved residue(s) required for the propagation of feature annotation.</text>
</comment>
<feature type="transmembrane region" description="Helical" evidence="5">
    <location>
        <begin position="220"/>
        <end position="244"/>
    </location>
</feature>
<feature type="disulfide bond" evidence="2">
    <location>
        <begin position="41"/>
        <end position="68"/>
    </location>
</feature>
<dbReference type="AlphaFoldDB" id="A0AAJ6QUP7"/>
<proteinExistence type="predicted"/>
<evidence type="ECO:0000256" key="6">
    <source>
        <dbReference type="SAM" id="SignalP"/>
    </source>
</evidence>
<feature type="signal peptide" evidence="6">
    <location>
        <begin position="1"/>
        <end position="29"/>
    </location>
</feature>
<dbReference type="InterPro" id="IPR036055">
    <property type="entry name" value="LDL_receptor-like_sf"/>
</dbReference>
<keyword evidence="5" id="KW-0472">Membrane</keyword>
<reference evidence="9" key="1">
    <citation type="submission" date="2025-08" db="UniProtKB">
        <authorList>
            <consortium name="RefSeq"/>
        </authorList>
    </citation>
    <scope>IDENTIFICATION</scope>
</reference>
<dbReference type="InterPro" id="IPR042333">
    <property type="entry name" value="LRAD2/Mig-13-like"/>
</dbReference>
<evidence type="ECO:0000256" key="3">
    <source>
        <dbReference type="PROSITE-ProRule" id="PRU00124"/>
    </source>
</evidence>
<feature type="domain" description="CUB" evidence="7">
    <location>
        <begin position="41"/>
        <end position="154"/>
    </location>
</feature>
<feature type="disulfide bond" evidence="3">
    <location>
        <begin position="167"/>
        <end position="179"/>
    </location>
</feature>
<dbReference type="PROSITE" id="PS01180">
    <property type="entry name" value="CUB"/>
    <property type="match status" value="1"/>
</dbReference>
<feature type="region of interest" description="Disordered" evidence="4">
    <location>
        <begin position="305"/>
        <end position="328"/>
    </location>
</feature>
<evidence type="ECO:0000256" key="1">
    <source>
        <dbReference type="ARBA" id="ARBA00023157"/>
    </source>
</evidence>
<dbReference type="GeneID" id="100901406"/>
<evidence type="ECO:0000256" key="5">
    <source>
        <dbReference type="SAM" id="Phobius"/>
    </source>
</evidence>
<organism evidence="8 9">
    <name type="scientific">Galendromus occidentalis</name>
    <name type="common">western predatory mite</name>
    <dbReference type="NCBI Taxonomy" id="34638"/>
    <lineage>
        <taxon>Eukaryota</taxon>
        <taxon>Metazoa</taxon>
        <taxon>Ecdysozoa</taxon>
        <taxon>Arthropoda</taxon>
        <taxon>Chelicerata</taxon>
        <taxon>Arachnida</taxon>
        <taxon>Acari</taxon>
        <taxon>Parasitiformes</taxon>
        <taxon>Mesostigmata</taxon>
        <taxon>Gamasina</taxon>
        <taxon>Phytoseioidea</taxon>
        <taxon>Phytoseiidae</taxon>
        <taxon>Typhlodrominae</taxon>
        <taxon>Galendromus</taxon>
    </lineage>
</organism>
<keyword evidence="8" id="KW-1185">Reference proteome</keyword>
<feature type="chain" id="PRO_5042477594" evidence="6">
    <location>
        <begin position="30"/>
        <end position="328"/>
    </location>
</feature>
<evidence type="ECO:0000313" key="8">
    <source>
        <dbReference type="Proteomes" id="UP000694867"/>
    </source>
</evidence>
<feature type="compositionally biased region" description="Polar residues" evidence="4">
    <location>
        <begin position="316"/>
        <end position="328"/>
    </location>
</feature>
<dbReference type="Proteomes" id="UP000694867">
    <property type="component" value="Unplaced"/>
</dbReference>
<dbReference type="Gene3D" id="4.10.400.10">
    <property type="entry name" value="Low-density Lipoprotein Receptor"/>
    <property type="match status" value="1"/>
</dbReference>